<name>K2G8Z6_9BACT</name>
<dbReference type="InterPro" id="IPR001650">
    <property type="entry name" value="Helicase_C-like"/>
</dbReference>
<keyword evidence="3" id="KW-0347">Helicase</keyword>
<dbReference type="InterPro" id="IPR014014">
    <property type="entry name" value="RNA_helicase_DEAD_Q_motif"/>
</dbReference>
<feature type="compositionally biased region" description="Basic and acidic residues" evidence="7">
    <location>
        <begin position="464"/>
        <end position="522"/>
    </location>
</feature>
<keyword evidence="1" id="KW-0547">Nucleotide-binding</keyword>
<dbReference type="GO" id="GO:0005829">
    <property type="term" value="C:cytosol"/>
    <property type="evidence" value="ECO:0007669"/>
    <property type="project" value="TreeGrafter"/>
</dbReference>
<dbReference type="CDD" id="cd00268">
    <property type="entry name" value="DEADc"/>
    <property type="match status" value="1"/>
</dbReference>
<evidence type="ECO:0000256" key="1">
    <source>
        <dbReference type="ARBA" id="ARBA00022741"/>
    </source>
</evidence>
<proteinExistence type="inferred from homology"/>
<evidence type="ECO:0000256" key="2">
    <source>
        <dbReference type="ARBA" id="ARBA00022801"/>
    </source>
</evidence>
<dbReference type="GO" id="GO:0016787">
    <property type="term" value="F:hydrolase activity"/>
    <property type="evidence" value="ECO:0007669"/>
    <property type="project" value="UniProtKB-KW"/>
</dbReference>
<dbReference type="InterPro" id="IPR014001">
    <property type="entry name" value="Helicase_ATP-bd"/>
</dbReference>
<keyword evidence="4" id="KW-0067">ATP-binding</keyword>
<dbReference type="InterPro" id="IPR050079">
    <property type="entry name" value="DEAD_box_RNA_helicase"/>
</dbReference>
<dbReference type="PROSITE" id="PS51195">
    <property type="entry name" value="Q_MOTIF"/>
    <property type="match status" value="1"/>
</dbReference>
<dbReference type="SMART" id="SM00487">
    <property type="entry name" value="DEXDc"/>
    <property type="match status" value="1"/>
</dbReference>
<evidence type="ECO:0000256" key="4">
    <source>
        <dbReference type="ARBA" id="ARBA00022840"/>
    </source>
</evidence>
<dbReference type="InterPro" id="IPR027417">
    <property type="entry name" value="P-loop_NTPase"/>
</dbReference>
<dbReference type="Pfam" id="PF00271">
    <property type="entry name" value="Helicase_C"/>
    <property type="match status" value="1"/>
</dbReference>
<feature type="domain" description="Helicase ATP-binding" evidence="8">
    <location>
        <begin position="32"/>
        <end position="202"/>
    </location>
</feature>
<evidence type="ECO:0000256" key="7">
    <source>
        <dbReference type="SAM" id="MobiDB-lite"/>
    </source>
</evidence>
<evidence type="ECO:0000259" key="9">
    <source>
        <dbReference type="PROSITE" id="PS51194"/>
    </source>
</evidence>
<comment type="similarity">
    <text evidence="5">Belongs to the DEAD box helicase family.</text>
</comment>
<keyword evidence="2" id="KW-0378">Hydrolase</keyword>
<feature type="compositionally biased region" description="Basic and acidic residues" evidence="7">
    <location>
        <begin position="435"/>
        <end position="454"/>
    </location>
</feature>
<evidence type="ECO:0000259" key="10">
    <source>
        <dbReference type="PROSITE" id="PS51195"/>
    </source>
</evidence>
<evidence type="ECO:0000313" key="11">
    <source>
        <dbReference type="EMBL" id="EKE26599.1"/>
    </source>
</evidence>
<dbReference type="PROSITE" id="PS51194">
    <property type="entry name" value="HELICASE_CTER"/>
    <property type="match status" value="1"/>
</dbReference>
<evidence type="ECO:0000256" key="6">
    <source>
        <dbReference type="PROSITE-ProRule" id="PRU00552"/>
    </source>
</evidence>
<sequence length="528" mass="62219">MKFTELNLKVEVLDWLAKLGYETPTKIQEEVILEYTNWKNIIWQSQTWTGKTAAFVISLLQSIDLTRPWVQALVMAPTRELVTQIREEFLAISWNMNIRSLPVYGGSPIFKQIDMLRKWQTIVIGTPGRIIDLIERKALKLSEVEYFVLDEVDRMLDMGFVDDIDFIWNSLTSVKQSLAFSATITPEIKSIVEKYLWVNYTFIKATSDLMVEKIDHSFMEVPHIDKYNKLKSYINKHKAKKAIVFVQTKRDTEEIASKLREDWFQADCLNWDMRQRERFKALRDFQDGVSKIFVVTDVAARWLNVKNIDLVVNFDVPNDPESYIHRIGRTWRAWADWKAIMFVAKNEQIALKNIERRNKISIKQVDDEWNEMARKSTRDEGSFNWGRNRFNSRSGGSSSRSGSRWGFGWRSSSGGWRFSEAPRWERIDKWERPSYFDSKPSSERSSFWDRDSRPRTSSSGGRFSEWRSEGGFKKPFGERSERPSHFDSKPSSERKPFWDRDSKPSRDFNDKPKFKKTGDSKRPYKKKD</sequence>
<feature type="short sequence motif" description="Q motif" evidence="6">
    <location>
        <begin position="1"/>
        <end position="29"/>
    </location>
</feature>
<dbReference type="Pfam" id="PF00270">
    <property type="entry name" value="DEAD"/>
    <property type="match status" value="1"/>
</dbReference>
<evidence type="ECO:0000256" key="3">
    <source>
        <dbReference type="ARBA" id="ARBA00022806"/>
    </source>
</evidence>
<dbReference type="SMART" id="SM00490">
    <property type="entry name" value="HELICc"/>
    <property type="match status" value="1"/>
</dbReference>
<feature type="domain" description="Helicase C-terminal" evidence="9">
    <location>
        <begin position="229"/>
        <end position="373"/>
    </location>
</feature>
<dbReference type="EMBL" id="AMFJ01000750">
    <property type="protein sequence ID" value="EKE26599.1"/>
    <property type="molecule type" value="Genomic_DNA"/>
</dbReference>
<evidence type="ECO:0008006" key="12">
    <source>
        <dbReference type="Google" id="ProtNLM"/>
    </source>
</evidence>
<dbReference type="AlphaFoldDB" id="K2G8Z6"/>
<reference evidence="11" key="1">
    <citation type="journal article" date="2012" name="Science">
        <title>Fermentation, hydrogen, and sulfur metabolism in multiple uncultivated bacterial phyla.</title>
        <authorList>
            <person name="Wrighton K.C."/>
            <person name="Thomas B.C."/>
            <person name="Sharon I."/>
            <person name="Miller C.S."/>
            <person name="Castelle C.J."/>
            <person name="VerBerkmoes N.C."/>
            <person name="Wilkins M.J."/>
            <person name="Hettich R.L."/>
            <person name="Lipton M.S."/>
            <person name="Williams K.H."/>
            <person name="Long P.E."/>
            <person name="Banfield J.F."/>
        </authorList>
    </citation>
    <scope>NUCLEOTIDE SEQUENCE [LARGE SCALE GENOMIC DNA]</scope>
</reference>
<dbReference type="SUPFAM" id="SSF52540">
    <property type="entry name" value="P-loop containing nucleoside triphosphate hydrolases"/>
    <property type="match status" value="1"/>
</dbReference>
<comment type="caution">
    <text evidence="11">The sequence shown here is derived from an EMBL/GenBank/DDBJ whole genome shotgun (WGS) entry which is preliminary data.</text>
</comment>
<dbReference type="GO" id="GO:0005524">
    <property type="term" value="F:ATP binding"/>
    <property type="evidence" value="ECO:0007669"/>
    <property type="project" value="UniProtKB-KW"/>
</dbReference>
<feature type="region of interest" description="Disordered" evidence="7">
    <location>
        <begin position="435"/>
        <end position="528"/>
    </location>
</feature>
<protein>
    <recommendedName>
        <fullName evidence="12">ATP-dependent RNA helicase</fullName>
    </recommendedName>
</protein>
<dbReference type="Gene3D" id="3.40.50.300">
    <property type="entry name" value="P-loop containing nucleotide triphosphate hydrolases"/>
    <property type="match status" value="2"/>
</dbReference>
<dbReference type="PANTHER" id="PTHR47959:SF13">
    <property type="entry name" value="ATP-DEPENDENT RNA HELICASE RHLE"/>
    <property type="match status" value="1"/>
</dbReference>
<organism evidence="11">
    <name type="scientific">uncultured bacterium</name>
    <name type="common">gcode 4</name>
    <dbReference type="NCBI Taxonomy" id="1234023"/>
    <lineage>
        <taxon>Bacteria</taxon>
        <taxon>environmental samples</taxon>
    </lineage>
</organism>
<evidence type="ECO:0000256" key="5">
    <source>
        <dbReference type="ARBA" id="ARBA00038437"/>
    </source>
</evidence>
<dbReference type="PANTHER" id="PTHR47959">
    <property type="entry name" value="ATP-DEPENDENT RNA HELICASE RHLE-RELATED"/>
    <property type="match status" value="1"/>
</dbReference>
<dbReference type="InterPro" id="IPR011545">
    <property type="entry name" value="DEAD/DEAH_box_helicase_dom"/>
</dbReference>
<feature type="region of interest" description="Disordered" evidence="7">
    <location>
        <begin position="385"/>
        <end position="404"/>
    </location>
</feature>
<feature type="domain" description="DEAD-box RNA helicase Q" evidence="10">
    <location>
        <begin position="1"/>
        <end position="29"/>
    </location>
</feature>
<dbReference type="PROSITE" id="PS51192">
    <property type="entry name" value="HELICASE_ATP_BIND_1"/>
    <property type="match status" value="1"/>
</dbReference>
<dbReference type="GO" id="GO:0003724">
    <property type="term" value="F:RNA helicase activity"/>
    <property type="evidence" value="ECO:0007669"/>
    <property type="project" value="InterPro"/>
</dbReference>
<dbReference type="CDD" id="cd18787">
    <property type="entry name" value="SF2_C_DEAD"/>
    <property type="match status" value="1"/>
</dbReference>
<dbReference type="GO" id="GO:0003676">
    <property type="term" value="F:nucleic acid binding"/>
    <property type="evidence" value="ECO:0007669"/>
    <property type="project" value="InterPro"/>
</dbReference>
<evidence type="ECO:0000259" key="8">
    <source>
        <dbReference type="PROSITE" id="PS51192"/>
    </source>
</evidence>
<gene>
    <name evidence="11" type="ORF">ACD_4C00234G0007</name>
</gene>
<accession>K2G8Z6</accession>
<dbReference type="InterPro" id="IPR044742">
    <property type="entry name" value="DEAD/DEAH_RhlB"/>
</dbReference>